<dbReference type="Pfam" id="PF09594">
    <property type="entry name" value="GT87"/>
    <property type="match status" value="1"/>
</dbReference>
<evidence type="ECO:0000256" key="6">
    <source>
        <dbReference type="ARBA" id="ARBA00023136"/>
    </source>
</evidence>
<feature type="transmembrane region" description="Helical" evidence="8">
    <location>
        <begin position="101"/>
        <end position="123"/>
    </location>
</feature>
<evidence type="ECO:0000256" key="1">
    <source>
        <dbReference type="ARBA" id="ARBA00004651"/>
    </source>
</evidence>
<evidence type="ECO:0008006" key="11">
    <source>
        <dbReference type="Google" id="ProtNLM"/>
    </source>
</evidence>
<dbReference type="AlphaFoldDB" id="A0A7W5ZTZ4"/>
<protein>
    <recommendedName>
        <fullName evidence="11">DUF2029 domain-containing protein</fullName>
    </recommendedName>
</protein>
<evidence type="ECO:0000256" key="4">
    <source>
        <dbReference type="ARBA" id="ARBA00022692"/>
    </source>
</evidence>
<accession>A0A7W5ZTZ4</accession>
<feature type="transmembrane region" description="Helical" evidence="8">
    <location>
        <begin position="356"/>
        <end position="380"/>
    </location>
</feature>
<keyword evidence="3" id="KW-0808">Transferase</keyword>
<evidence type="ECO:0000256" key="8">
    <source>
        <dbReference type="SAM" id="Phobius"/>
    </source>
</evidence>
<evidence type="ECO:0000256" key="3">
    <source>
        <dbReference type="ARBA" id="ARBA00022679"/>
    </source>
</evidence>
<organism evidence="9 10">
    <name type="scientific">Novosphingobium hassiacum</name>
    <dbReference type="NCBI Taxonomy" id="173676"/>
    <lineage>
        <taxon>Bacteria</taxon>
        <taxon>Pseudomonadati</taxon>
        <taxon>Pseudomonadota</taxon>
        <taxon>Alphaproteobacteria</taxon>
        <taxon>Sphingomonadales</taxon>
        <taxon>Sphingomonadaceae</taxon>
        <taxon>Novosphingobium</taxon>
    </lineage>
</organism>
<keyword evidence="2" id="KW-1003">Cell membrane</keyword>
<feature type="transmembrane region" description="Helical" evidence="8">
    <location>
        <begin position="308"/>
        <end position="336"/>
    </location>
</feature>
<proteinExistence type="inferred from homology"/>
<feature type="transmembrane region" description="Helical" evidence="8">
    <location>
        <begin position="21"/>
        <end position="39"/>
    </location>
</feature>
<dbReference type="EMBL" id="JACICY010000001">
    <property type="protein sequence ID" value="MBB3859063.1"/>
    <property type="molecule type" value="Genomic_DNA"/>
</dbReference>
<keyword evidence="6 8" id="KW-0472">Membrane</keyword>
<dbReference type="GO" id="GO:0016758">
    <property type="term" value="F:hexosyltransferase activity"/>
    <property type="evidence" value="ECO:0007669"/>
    <property type="project" value="InterPro"/>
</dbReference>
<keyword evidence="4 8" id="KW-0812">Transmembrane</keyword>
<gene>
    <name evidence="9" type="ORF">GGQ88_000303</name>
</gene>
<evidence type="ECO:0000256" key="2">
    <source>
        <dbReference type="ARBA" id="ARBA00022475"/>
    </source>
</evidence>
<evidence type="ECO:0000313" key="9">
    <source>
        <dbReference type="EMBL" id="MBB3859063.1"/>
    </source>
</evidence>
<reference evidence="9 10" key="1">
    <citation type="submission" date="2020-08" db="EMBL/GenBank/DDBJ databases">
        <title>Genomic Encyclopedia of Type Strains, Phase IV (KMG-IV): sequencing the most valuable type-strain genomes for metagenomic binning, comparative biology and taxonomic classification.</title>
        <authorList>
            <person name="Goeker M."/>
        </authorList>
    </citation>
    <scope>NUCLEOTIDE SEQUENCE [LARGE SCALE GENOMIC DNA]</scope>
    <source>
        <strain evidence="9 10">DSM 14552</strain>
    </source>
</reference>
<feature type="transmembrane region" description="Helical" evidence="8">
    <location>
        <begin position="182"/>
        <end position="205"/>
    </location>
</feature>
<keyword evidence="10" id="KW-1185">Reference proteome</keyword>
<dbReference type="Proteomes" id="UP000562395">
    <property type="component" value="Unassembled WGS sequence"/>
</dbReference>
<keyword evidence="5 8" id="KW-1133">Transmembrane helix</keyword>
<comment type="subcellular location">
    <subcellularLocation>
        <location evidence="1">Cell membrane</location>
        <topology evidence="1">Multi-pass membrane protein</topology>
    </subcellularLocation>
</comment>
<evidence type="ECO:0000313" key="10">
    <source>
        <dbReference type="Proteomes" id="UP000562395"/>
    </source>
</evidence>
<comment type="similarity">
    <text evidence="7">Belongs to the glycosyltransferase 87 family.</text>
</comment>
<name>A0A7W5ZTZ4_9SPHN</name>
<evidence type="ECO:0000256" key="5">
    <source>
        <dbReference type="ARBA" id="ARBA00022989"/>
    </source>
</evidence>
<feature type="transmembrane region" description="Helical" evidence="8">
    <location>
        <begin position="211"/>
        <end position="236"/>
    </location>
</feature>
<feature type="transmembrane region" description="Helical" evidence="8">
    <location>
        <begin position="275"/>
        <end position="296"/>
    </location>
</feature>
<evidence type="ECO:0000256" key="7">
    <source>
        <dbReference type="ARBA" id="ARBA00024033"/>
    </source>
</evidence>
<dbReference type="InterPro" id="IPR018584">
    <property type="entry name" value="GT87"/>
</dbReference>
<dbReference type="GO" id="GO:0005886">
    <property type="term" value="C:plasma membrane"/>
    <property type="evidence" value="ECO:0007669"/>
    <property type="project" value="UniProtKB-SubCell"/>
</dbReference>
<comment type="caution">
    <text evidence="9">The sequence shown here is derived from an EMBL/GenBank/DDBJ whole genome shotgun (WGS) entry which is preliminary data.</text>
</comment>
<sequence>MRSVIDGLRSGEWLNRARVRSYLLILAAANLLSLAWLLVSARNGFDLEGRLLGTDFVSFWAAGQMIQFGGNPYNIAAHAAAQGTVWIGQTGYTAFFYPPVFLLWCWPLGLFGYFPALASWLVLTGAALIGAVRVWMGRINWLAVAAFPPLVITITHGQTSFLLAALLGLGVWCAAKKQHFAAGVLLGLATFKPQFGVLVPLVLLAGREWRVIGWAGLTAVVLAGVSTLIFGTQVWFDWLSITRLAQDAMADGAIGFAKMQSLFAMVRLWGGGARLAFGMQTVLAAGTAATLVVLAWRRGLTLEVGAATLVGALLATPFLLDYDFVLLAFPLILLHARDPLPWERTAAAIAFAMPAFARPLAIATGVPLAVFVTTALFILLARRAALAEPATEV</sequence>